<name>A0AAD2D1G3_EUPCR</name>
<proteinExistence type="predicted"/>
<dbReference type="EMBL" id="CAMPGE010019012">
    <property type="protein sequence ID" value="CAI2377374.1"/>
    <property type="molecule type" value="Genomic_DNA"/>
</dbReference>
<sequence>MVRRSNMIELYFTCKLRCSKNSFLMVRKFSVMLELLLKIEDHQSFSAEDLSVCFLLDSQELEIILFPS</sequence>
<accession>A0AAD2D1G3</accession>
<comment type="caution">
    <text evidence="1">The sequence shown here is derived from an EMBL/GenBank/DDBJ whole genome shotgun (WGS) entry which is preliminary data.</text>
</comment>
<dbReference type="Proteomes" id="UP001295684">
    <property type="component" value="Unassembled WGS sequence"/>
</dbReference>
<gene>
    <name evidence="1" type="ORF">ECRASSUSDP1_LOCUS18758</name>
</gene>
<dbReference type="AlphaFoldDB" id="A0AAD2D1G3"/>
<keyword evidence="2" id="KW-1185">Reference proteome</keyword>
<protein>
    <submittedName>
        <fullName evidence="1">Uncharacterized protein</fullName>
    </submittedName>
</protein>
<reference evidence="1" key="1">
    <citation type="submission" date="2023-07" db="EMBL/GenBank/DDBJ databases">
        <authorList>
            <consortium name="AG Swart"/>
            <person name="Singh M."/>
            <person name="Singh A."/>
            <person name="Seah K."/>
            <person name="Emmerich C."/>
        </authorList>
    </citation>
    <scope>NUCLEOTIDE SEQUENCE</scope>
    <source>
        <strain evidence="1">DP1</strain>
    </source>
</reference>
<organism evidence="1 2">
    <name type="scientific">Euplotes crassus</name>
    <dbReference type="NCBI Taxonomy" id="5936"/>
    <lineage>
        <taxon>Eukaryota</taxon>
        <taxon>Sar</taxon>
        <taxon>Alveolata</taxon>
        <taxon>Ciliophora</taxon>
        <taxon>Intramacronucleata</taxon>
        <taxon>Spirotrichea</taxon>
        <taxon>Hypotrichia</taxon>
        <taxon>Euplotida</taxon>
        <taxon>Euplotidae</taxon>
        <taxon>Moneuplotes</taxon>
    </lineage>
</organism>
<evidence type="ECO:0000313" key="1">
    <source>
        <dbReference type="EMBL" id="CAI2377374.1"/>
    </source>
</evidence>
<evidence type="ECO:0000313" key="2">
    <source>
        <dbReference type="Proteomes" id="UP001295684"/>
    </source>
</evidence>